<dbReference type="AlphaFoldDB" id="A5EY25"/>
<evidence type="ECO:0000256" key="2">
    <source>
        <dbReference type="ARBA" id="ARBA00022692"/>
    </source>
</evidence>
<evidence type="ECO:0000256" key="4">
    <source>
        <dbReference type="ARBA" id="ARBA00022989"/>
    </source>
</evidence>
<dbReference type="STRING" id="246195.DNO_0963"/>
<dbReference type="HAMAP" id="MF_02079">
    <property type="entry name" value="PGT_RodA"/>
    <property type="match status" value="1"/>
</dbReference>
<dbReference type="GO" id="GO:0008360">
    <property type="term" value="P:regulation of cell shape"/>
    <property type="evidence" value="ECO:0007669"/>
    <property type="project" value="UniProtKB-KW"/>
</dbReference>
<keyword evidence="3 6" id="KW-0133">Cell shape</keyword>
<evidence type="ECO:0000256" key="3">
    <source>
        <dbReference type="ARBA" id="ARBA00022960"/>
    </source>
</evidence>
<keyword evidence="6" id="KW-0808">Transferase</keyword>
<keyword evidence="4 6" id="KW-1133">Transmembrane helix</keyword>
<dbReference type="PANTHER" id="PTHR30474:SF1">
    <property type="entry name" value="PEPTIDOGLYCAN GLYCOSYLTRANSFERASE MRDB"/>
    <property type="match status" value="1"/>
</dbReference>
<evidence type="ECO:0000313" key="8">
    <source>
        <dbReference type="Proteomes" id="UP000000248"/>
    </source>
</evidence>
<dbReference type="NCBIfam" id="TIGR02210">
    <property type="entry name" value="rodA_shape"/>
    <property type="match status" value="1"/>
</dbReference>
<name>A5EY25_DICNV</name>
<feature type="transmembrane region" description="Helical" evidence="6">
    <location>
        <begin position="52"/>
        <end position="73"/>
    </location>
</feature>
<keyword evidence="2 6" id="KW-0812">Transmembrane</keyword>
<dbReference type="GO" id="GO:0015648">
    <property type="term" value="F:lipid-linked peptidoglycan transporter activity"/>
    <property type="evidence" value="ECO:0007669"/>
    <property type="project" value="TreeGrafter"/>
</dbReference>
<evidence type="ECO:0000256" key="1">
    <source>
        <dbReference type="ARBA" id="ARBA00004141"/>
    </source>
</evidence>
<dbReference type="Proteomes" id="UP000000248">
    <property type="component" value="Chromosome"/>
</dbReference>
<feature type="transmembrane region" description="Helical" evidence="6">
    <location>
        <begin position="340"/>
        <end position="361"/>
    </location>
</feature>
<dbReference type="EC" id="2.4.99.28" evidence="6"/>
<keyword evidence="6" id="KW-0997">Cell inner membrane</keyword>
<feature type="transmembrane region" description="Helical" evidence="6">
    <location>
        <begin position="142"/>
        <end position="158"/>
    </location>
</feature>
<keyword evidence="8" id="KW-1185">Reference proteome</keyword>
<dbReference type="OrthoDB" id="9768187at2"/>
<comment type="catalytic activity">
    <reaction evidence="6">
        <text>[GlcNAc-(1-&gt;4)-Mur2Ac(oyl-L-Ala-gamma-D-Glu-L-Lys-D-Ala-D-Ala)](n)-di-trans,octa-cis-undecaprenyl diphosphate + beta-D-GlcNAc-(1-&gt;4)-Mur2Ac(oyl-L-Ala-gamma-D-Glu-L-Lys-D-Ala-D-Ala)-di-trans,octa-cis-undecaprenyl diphosphate = [GlcNAc-(1-&gt;4)-Mur2Ac(oyl-L-Ala-gamma-D-Glu-L-Lys-D-Ala-D-Ala)](n+1)-di-trans,octa-cis-undecaprenyl diphosphate + di-trans,octa-cis-undecaprenyl diphosphate + H(+)</text>
        <dbReference type="Rhea" id="RHEA:23708"/>
        <dbReference type="Rhea" id="RHEA-COMP:9602"/>
        <dbReference type="Rhea" id="RHEA-COMP:9603"/>
        <dbReference type="ChEBI" id="CHEBI:15378"/>
        <dbReference type="ChEBI" id="CHEBI:58405"/>
        <dbReference type="ChEBI" id="CHEBI:60033"/>
        <dbReference type="ChEBI" id="CHEBI:78435"/>
        <dbReference type="EC" id="2.4.99.28"/>
    </reaction>
</comment>
<gene>
    <name evidence="6 7" type="primary">rodA</name>
    <name evidence="6" type="synonym">mrdB</name>
    <name evidence="7" type="ordered locus">DNO_0963</name>
</gene>
<proteinExistence type="inferred from homology"/>
<feature type="transmembrane region" description="Helical" evidence="6">
    <location>
        <begin position="21"/>
        <end position="40"/>
    </location>
</feature>
<evidence type="ECO:0000256" key="6">
    <source>
        <dbReference type="HAMAP-Rule" id="MF_02079"/>
    </source>
</evidence>
<dbReference type="KEGG" id="dno:DNO_0963"/>
<feature type="transmembrane region" description="Helical" evidence="6">
    <location>
        <begin position="186"/>
        <end position="205"/>
    </location>
</feature>
<keyword evidence="6" id="KW-0961">Cell wall biogenesis/degradation</keyword>
<dbReference type="EMBL" id="CP000513">
    <property type="protein sequence ID" value="ABQ13719.1"/>
    <property type="molecule type" value="Genomic_DNA"/>
</dbReference>
<organism evidence="7 8">
    <name type="scientific">Dichelobacter nodosus (strain VCS1703A)</name>
    <dbReference type="NCBI Taxonomy" id="246195"/>
    <lineage>
        <taxon>Bacteria</taxon>
        <taxon>Pseudomonadati</taxon>
        <taxon>Pseudomonadota</taxon>
        <taxon>Gammaproteobacteria</taxon>
        <taxon>Cardiobacteriales</taxon>
        <taxon>Cardiobacteriaceae</taxon>
        <taxon>Dichelobacter</taxon>
    </lineage>
</organism>
<dbReference type="eggNOG" id="COG0772">
    <property type="taxonomic scope" value="Bacteria"/>
</dbReference>
<comment type="similarity">
    <text evidence="6">Belongs to the SEDS family. MrdB/RodA subfamily.</text>
</comment>
<feature type="transmembrane region" description="Helical" evidence="6">
    <location>
        <begin position="307"/>
        <end position="334"/>
    </location>
</feature>
<dbReference type="GO" id="GO:0071555">
    <property type="term" value="P:cell wall organization"/>
    <property type="evidence" value="ECO:0007669"/>
    <property type="project" value="UniProtKB-KW"/>
</dbReference>
<comment type="subcellular location">
    <subcellularLocation>
        <location evidence="6">Cell inner membrane</location>
        <topology evidence="6">Multi-pass membrane protein</topology>
    </subcellularLocation>
    <subcellularLocation>
        <location evidence="1">Membrane</location>
        <topology evidence="1">Multi-pass membrane protein</topology>
    </subcellularLocation>
</comment>
<dbReference type="GO" id="GO:0008955">
    <property type="term" value="F:peptidoglycan glycosyltransferase activity"/>
    <property type="evidence" value="ECO:0007669"/>
    <property type="project" value="UniProtKB-UniRule"/>
</dbReference>
<dbReference type="GO" id="GO:0051301">
    <property type="term" value="P:cell division"/>
    <property type="evidence" value="ECO:0007669"/>
    <property type="project" value="InterPro"/>
</dbReference>
<feature type="transmembrane region" description="Helical" evidence="6">
    <location>
        <begin position="79"/>
        <end position="101"/>
    </location>
</feature>
<evidence type="ECO:0000256" key="5">
    <source>
        <dbReference type="ARBA" id="ARBA00023136"/>
    </source>
</evidence>
<feature type="transmembrane region" description="Helical" evidence="6">
    <location>
        <begin position="164"/>
        <end position="181"/>
    </location>
</feature>
<keyword evidence="6" id="KW-0573">Peptidoglycan synthesis</keyword>
<reference evidence="7 8" key="1">
    <citation type="journal article" date="2007" name="Nat. Biotechnol.">
        <title>Genome sequence and identification of candidate vaccine antigens from the animal pathogen Dichelobacter nodosus.</title>
        <authorList>
            <person name="Myers G.S."/>
            <person name="Parker D."/>
            <person name="Al-Hasani K."/>
            <person name="Kennan R.M."/>
            <person name="Seemann T."/>
            <person name="Ren Q."/>
            <person name="Badger J.H."/>
            <person name="Selengut J.D."/>
            <person name="Deboy R.T."/>
            <person name="Tettelin H."/>
            <person name="Boyce J.D."/>
            <person name="McCarl V.P."/>
            <person name="Han X."/>
            <person name="Nelson W.C."/>
            <person name="Madupu R."/>
            <person name="Mohamoud Y."/>
            <person name="Holley T."/>
            <person name="Fedorova N."/>
            <person name="Khouri H."/>
            <person name="Bottomley S.P."/>
            <person name="Whittington R.J."/>
            <person name="Adler B."/>
            <person name="Songer J.G."/>
            <person name="Rood J.I."/>
            <person name="Paulsen I.T."/>
        </authorList>
    </citation>
    <scope>NUCLEOTIDE SEQUENCE [LARGE SCALE GENOMIC DNA]</scope>
    <source>
        <strain evidence="7 8">VCS1703A</strain>
    </source>
</reference>
<dbReference type="UniPathway" id="UPA00219"/>
<dbReference type="GO" id="GO:0032153">
    <property type="term" value="C:cell division site"/>
    <property type="evidence" value="ECO:0007669"/>
    <property type="project" value="TreeGrafter"/>
</dbReference>
<dbReference type="InterPro" id="IPR001182">
    <property type="entry name" value="FtsW/RodA"/>
</dbReference>
<keyword evidence="6" id="KW-1003">Cell membrane</keyword>
<dbReference type="RefSeq" id="WP_012031276.1">
    <property type="nucleotide sequence ID" value="NC_009446.1"/>
</dbReference>
<comment type="function">
    <text evidence="6">Peptidoglycan polymerase that is essential for cell wall elongation.</text>
</comment>
<keyword evidence="6" id="KW-0328">Glycosyltransferase</keyword>
<sequence length="374" mass="41902">MIADHDQPWQGMSNWLKRFDWWLILLLLLLMLGSLLILYSSNNDAHILWRQMLHFALAWSVFLFIMMVPSVLIRKLTPFLYVITIVLLILVLFFGSSAGGAQRWLDLKFLRVQPSELAKLSVPMMVAWYASRQAQLPRSQDIFAIALFIIFPVWFIFLQPDLGTAILVTASGIIALFLAGLSWWFLGILITLTAVILPVFWFWGIKDYQRQRILTLFNPEADPFGAGYHIIQSKIAIGSGGVFGKGYMSGTQSQLAFLPESSTDFIFAVLAEEHGLIGVTILLTIYLLIILRGLYLSTRLTDRFACILSGSVFLTFFINVFVNIGMVSGFLPVVGLPLALISYGGSSILSLMVAFALAMNVHAGFMSDKEQEQL</sequence>
<evidence type="ECO:0000313" key="7">
    <source>
        <dbReference type="EMBL" id="ABQ13719.1"/>
    </source>
</evidence>
<dbReference type="GO" id="GO:0005886">
    <property type="term" value="C:plasma membrane"/>
    <property type="evidence" value="ECO:0007669"/>
    <property type="project" value="UniProtKB-SubCell"/>
</dbReference>
<dbReference type="InterPro" id="IPR011923">
    <property type="entry name" value="RodA/MrdB"/>
</dbReference>
<dbReference type="Pfam" id="PF01098">
    <property type="entry name" value="FTSW_RODA_SPOVE"/>
    <property type="match status" value="1"/>
</dbReference>
<accession>A5EY25</accession>
<keyword evidence="5 6" id="KW-0472">Membrane</keyword>
<dbReference type="HOGENOM" id="CLU_029243_2_2_6"/>
<dbReference type="PANTHER" id="PTHR30474">
    <property type="entry name" value="CELL CYCLE PROTEIN"/>
    <property type="match status" value="1"/>
</dbReference>
<protein>
    <recommendedName>
        <fullName evidence="6">Peptidoglycan glycosyltransferase MrdB</fullName>
        <shortName evidence="6">PGT</shortName>
        <ecNumber evidence="6">2.4.99.28</ecNumber>
    </recommendedName>
    <alternativeName>
        <fullName evidence="6">Cell elongation protein RodA</fullName>
    </alternativeName>
    <alternativeName>
        <fullName evidence="6">Cell wall polymerase</fullName>
    </alternativeName>
    <alternativeName>
        <fullName evidence="6">Peptidoglycan polymerase</fullName>
        <shortName evidence="6">PG polymerase</shortName>
    </alternativeName>
</protein>
<comment type="pathway">
    <text evidence="6">Cell wall biogenesis; peptidoglycan biosynthesis.</text>
</comment>
<dbReference type="GO" id="GO:0009252">
    <property type="term" value="P:peptidoglycan biosynthetic process"/>
    <property type="evidence" value="ECO:0007669"/>
    <property type="project" value="UniProtKB-UniRule"/>
</dbReference>
<feature type="transmembrane region" description="Helical" evidence="6">
    <location>
        <begin position="275"/>
        <end position="295"/>
    </location>
</feature>